<dbReference type="PIRSF" id="PIRSF007828">
    <property type="entry name" value="Dipeptidyl-peptidase_III"/>
    <property type="match status" value="1"/>
</dbReference>
<evidence type="ECO:0000256" key="5">
    <source>
        <dbReference type="ARBA" id="ARBA00022490"/>
    </source>
</evidence>
<comment type="subcellular location">
    <subcellularLocation>
        <location evidence="2">Cytoplasm</location>
    </subcellularLocation>
</comment>
<dbReference type="GO" id="GO:0008239">
    <property type="term" value="F:dipeptidyl-peptidase activity"/>
    <property type="evidence" value="ECO:0007669"/>
    <property type="project" value="UniProtKB-UniRule"/>
</dbReference>
<keyword evidence="7 11" id="KW-0479">Metal-binding</keyword>
<dbReference type="EMBL" id="SSOP01000002">
    <property type="protein sequence ID" value="KAB5596362.1"/>
    <property type="molecule type" value="Genomic_DNA"/>
</dbReference>
<dbReference type="InterPro" id="IPR005317">
    <property type="entry name" value="Dipeptidyl-peptase3"/>
</dbReference>
<keyword evidence="8 11" id="KW-0378">Hydrolase</keyword>
<keyword evidence="9 11" id="KW-0862">Zinc</keyword>
<evidence type="ECO:0000256" key="10">
    <source>
        <dbReference type="ARBA" id="ARBA00023049"/>
    </source>
</evidence>
<feature type="active site" evidence="12">
    <location>
        <position position="467"/>
    </location>
</feature>
<keyword evidence="10 11" id="KW-0482">Metalloprotease</keyword>
<evidence type="ECO:0000256" key="13">
    <source>
        <dbReference type="PIRSR" id="PIRSR007828-2"/>
    </source>
</evidence>
<evidence type="ECO:0000256" key="6">
    <source>
        <dbReference type="ARBA" id="ARBA00022670"/>
    </source>
</evidence>
<dbReference type="PANTHER" id="PTHR23422:SF11">
    <property type="entry name" value="DIPEPTIDYL PEPTIDASE 3"/>
    <property type="match status" value="1"/>
</dbReference>
<dbReference type="OrthoDB" id="4694525at2759"/>
<dbReference type="GO" id="GO:0008235">
    <property type="term" value="F:metalloexopeptidase activity"/>
    <property type="evidence" value="ECO:0007669"/>
    <property type="project" value="InterPro"/>
</dbReference>
<keyword evidence="4 11" id="KW-0031">Aminopeptidase</keyword>
<comment type="catalytic activity">
    <reaction evidence="1 11">
        <text>Release of an N-terminal dipeptide from a peptide comprising four or more residues, with broad specificity. Also acts on dipeptidyl 2-naphthylamides.</text>
        <dbReference type="EC" id="3.4.14.4"/>
    </reaction>
</comment>
<dbReference type="EC" id="3.4.14.4" evidence="11"/>
<dbReference type="AlphaFoldDB" id="A0A5N5QX93"/>
<evidence type="ECO:0000256" key="8">
    <source>
        <dbReference type="ARBA" id="ARBA00022801"/>
    </source>
</evidence>
<feature type="binding site" evidence="13">
    <location>
        <position position="466"/>
    </location>
    <ligand>
        <name>Zn(2+)</name>
        <dbReference type="ChEBI" id="CHEBI:29105"/>
        <note>catalytic</note>
    </ligand>
</feature>
<evidence type="ECO:0000256" key="1">
    <source>
        <dbReference type="ARBA" id="ARBA00001336"/>
    </source>
</evidence>
<keyword evidence="15" id="KW-1185">Reference proteome</keyword>
<evidence type="ECO:0000256" key="3">
    <source>
        <dbReference type="ARBA" id="ARBA00010200"/>
    </source>
</evidence>
<organism evidence="14 15">
    <name type="scientific">Ceratobasidium theobromae</name>
    <dbReference type="NCBI Taxonomy" id="1582974"/>
    <lineage>
        <taxon>Eukaryota</taxon>
        <taxon>Fungi</taxon>
        <taxon>Dikarya</taxon>
        <taxon>Basidiomycota</taxon>
        <taxon>Agaricomycotina</taxon>
        <taxon>Agaricomycetes</taxon>
        <taxon>Cantharellales</taxon>
        <taxon>Ceratobasidiaceae</taxon>
        <taxon>Ceratobasidium</taxon>
    </lineage>
</organism>
<dbReference type="Proteomes" id="UP000383932">
    <property type="component" value="Unassembled WGS sequence"/>
</dbReference>
<dbReference type="InterPro" id="IPR039461">
    <property type="entry name" value="Peptidase_M49"/>
</dbReference>
<evidence type="ECO:0000256" key="4">
    <source>
        <dbReference type="ARBA" id="ARBA00022438"/>
    </source>
</evidence>
<dbReference type="GO" id="GO:0006508">
    <property type="term" value="P:proteolysis"/>
    <property type="evidence" value="ECO:0007669"/>
    <property type="project" value="UniProtKB-KW"/>
</dbReference>
<dbReference type="Pfam" id="PF03571">
    <property type="entry name" value="Peptidase_M49"/>
    <property type="match status" value="1"/>
</dbReference>
<sequence length="720" mass="80261">MATTTAVNAARFLADQNAPLCSLSVKHSFAQLTEQEKLYAHWLGAAAWAGARIIQEQWTPEARSLYDFLISIFTSADGKATADLGDLKNKSALNEEEWTQILEYVAQVVFSNLVNYKSFGFTKFIPRLPEARFAKIVEASPCSSKALPQWQKLKDHIYCVEPEASLLIGKRCDGHVSNYYPGPNIITDDEAAKIQVFAEKIGLDIENTRVRKDSDASFAILVASADKKPTEKHAGAFDKVDIAIEYGDYSEALQKVNAALSEAKKYAANEHQVKMIEGYIERYFAISARWTPFKMYPPASSQVPSNNTKVGGQFEDVGPVVESYIGFIETYVDPYGGRAEWEGFTAIVNKSLTAKYEILVNRAPELIKTLPWGESFEVDVFRKPDFTALEVVSFATGGIPAGINVNAIPVNYYYEVREKEGFKNVSLANILAAKAPNEVITFLSPEDVEFYKKWDTKAFDVQVANHELLGHGSGKLFTEDKEGKLNFDPEKTINPLTGKPVGTWYKPGQTAGSVLGVCSSSFEECRAECVGLYLTGNREILKIFGYTEEKECQDIEYAQYLLMARAGVRALELYDPKAGKHLQAHMQARLGITNYFIEEGLAKLVEFRDAQGKLEDLDRDKVLKHGHEAMGRLLVNLQVRKSVADGEGAREFYEKLTTPRAGWAGEIRLTGNHSDIVLAKKQPRKVFVQPNTFVADGKVELKEYPLTNEGVIQSFVERCL</sequence>
<evidence type="ECO:0000256" key="9">
    <source>
        <dbReference type="ARBA" id="ARBA00022833"/>
    </source>
</evidence>
<feature type="binding site" evidence="13">
    <location>
        <position position="471"/>
    </location>
    <ligand>
        <name>Zn(2+)</name>
        <dbReference type="ChEBI" id="CHEBI:29105"/>
        <note>catalytic</note>
    </ligand>
</feature>
<evidence type="ECO:0000256" key="2">
    <source>
        <dbReference type="ARBA" id="ARBA00004496"/>
    </source>
</evidence>
<dbReference type="Gene3D" id="3.30.540.30">
    <property type="match status" value="4"/>
</dbReference>
<comment type="similarity">
    <text evidence="3 11">Belongs to the peptidase M49 family.</text>
</comment>
<dbReference type="GO" id="GO:0005737">
    <property type="term" value="C:cytoplasm"/>
    <property type="evidence" value="ECO:0007669"/>
    <property type="project" value="UniProtKB-SubCell"/>
</dbReference>
<name>A0A5N5QX93_9AGAM</name>
<accession>A0A5N5QX93</accession>
<comment type="caution">
    <text evidence="14">The sequence shown here is derived from an EMBL/GenBank/DDBJ whole genome shotgun (WGS) entry which is preliminary data.</text>
</comment>
<protein>
    <recommendedName>
        <fullName evidence="11">Dipeptidyl peptidase 3</fullName>
        <ecNumber evidence="11">3.4.14.4</ecNumber>
    </recommendedName>
    <alternativeName>
        <fullName evidence="11">Dipeptidyl aminopeptidase III</fullName>
    </alternativeName>
    <alternativeName>
        <fullName evidence="11">Dipeptidyl peptidase III</fullName>
    </alternativeName>
</protein>
<dbReference type="PANTHER" id="PTHR23422">
    <property type="entry name" value="DIPEPTIDYL PEPTIDASE III-RELATED"/>
    <property type="match status" value="1"/>
</dbReference>
<evidence type="ECO:0000313" key="15">
    <source>
        <dbReference type="Proteomes" id="UP000383932"/>
    </source>
</evidence>
<keyword evidence="6 11" id="KW-0645">Protease</keyword>
<dbReference type="GO" id="GO:0004177">
    <property type="term" value="F:aminopeptidase activity"/>
    <property type="evidence" value="ECO:0007669"/>
    <property type="project" value="UniProtKB-KW"/>
</dbReference>
<evidence type="ECO:0000313" key="14">
    <source>
        <dbReference type="EMBL" id="KAB5596362.1"/>
    </source>
</evidence>
<evidence type="ECO:0000256" key="7">
    <source>
        <dbReference type="ARBA" id="ARBA00022723"/>
    </source>
</evidence>
<dbReference type="GO" id="GO:0046872">
    <property type="term" value="F:metal ion binding"/>
    <property type="evidence" value="ECO:0007669"/>
    <property type="project" value="UniProtKB-KW"/>
</dbReference>
<evidence type="ECO:0000256" key="12">
    <source>
        <dbReference type="PIRSR" id="PIRSR007828-1"/>
    </source>
</evidence>
<evidence type="ECO:0000256" key="11">
    <source>
        <dbReference type="PIRNR" id="PIRNR007828"/>
    </source>
</evidence>
<gene>
    <name evidence="14" type="ORF">CTheo_347</name>
</gene>
<reference evidence="14 15" key="1">
    <citation type="journal article" date="2019" name="Fungal Biol. Biotechnol.">
        <title>Draft genome sequence of fastidious pathogen Ceratobasidium theobromae, which causes vascular-streak dieback in Theobroma cacao.</title>
        <authorList>
            <person name="Ali S.S."/>
            <person name="Asman A."/>
            <person name="Shao J."/>
            <person name="Firmansyah A.P."/>
            <person name="Susilo A.W."/>
            <person name="Rosmana A."/>
            <person name="McMahon P."/>
            <person name="Junaid M."/>
            <person name="Guest D."/>
            <person name="Kheng T.Y."/>
            <person name="Meinhardt L.W."/>
            <person name="Bailey B.A."/>
        </authorList>
    </citation>
    <scope>NUCLEOTIDE SEQUENCE [LARGE SCALE GENOMIC DNA]</scope>
    <source>
        <strain evidence="14 15">CT2</strain>
    </source>
</reference>
<proteinExistence type="inferred from homology"/>
<comment type="cofactor">
    <cofactor evidence="11 13">
        <name>Zn(2+)</name>
        <dbReference type="ChEBI" id="CHEBI:29105"/>
    </cofactor>
    <text evidence="11 13">Binds 1 zinc ion per subunit.</text>
</comment>
<keyword evidence="5 11" id="KW-0963">Cytoplasm</keyword>
<feature type="binding site" evidence="13">
    <location>
        <position position="524"/>
    </location>
    <ligand>
        <name>Zn(2+)</name>
        <dbReference type="ChEBI" id="CHEBI:29105"/>
        <note>catalytic</note>
    </ligand>
</feature>